<comment type="caution">
    <text evidence="1">The sequence shown here is derived from an EMBL/GenBank/DDBJ whole genome shotgun (WGS) entry which is preliminary data.</text>
</comment>
<reference evidence="1" key="1">
    <citation type="journal article" date="2017" name="Nature">
        <title>The sunflower genome provides insights into oil metabolism, flowering and Asterid evolution.</title>
        <authorList>
            <person name="Badouin H."/>
            <person name="Gouzy J."/>
            <person name="Grassa C.J."/>
            <person name="Murat F."/>
            <person name="Staton S.E."/>
            <person name="Cottret L."/>
            <person name="Lelandais-Briere C."/>
            <person name="Owens G.L."/>
            <person name="Carrere S."/>
            <person name="Mayjonade B."/>
            <person name="Legrand L."/>
            <person name="Gill N."/>
            <person name="Kane N.C."/>
            <person name="Bowers J.E."/>
            <person name="Hubner S."/>
            <person name="Bellec A."/>
            <person name="Berard A."/>
            <person name="Berges H."/>
            <person name="Blanchet N."/>
            <person name="Boniface M.C."/>
            <person name="Brunel D."/>
            <person name="Catrice O."/>
            <person name="Chaidir N."/>
            <person name="Claudel C."/>
            <person name="Donnadieu C."/>
            <person name="Faraut T."/>
            <person name="Fievet G."/>
            <person name="Helmstetter N."/>
            <person name="King M."/>
            <person name="Knapp S.J."/>
            <person name="Lai Z."/>
            <person name="Le Paslier M.C."/>
            <person name="Lippi Y."/>
            <person name="Lorenzon L."/>
            <person name="Mandel J.R."/>
            <person name="Marage G."/>
            <person name="Marchand G."/>
            <person name="Marquand E."/>
            <person name="Bret-Mestries E."/>
            <person name="Morien E."/>
            <person name="Nambeesan S."/>
            <person name="Nguyen T."/>
            <person name="Pegot-Espagnet P."/>
            <person name="Pouilly N."/>
            <person name="Raftis F."/>
            <person name="Sallet E."/>
            <person name="Schiex T."/>
            <person name="Thomas J."/>
            <person name="Vandecasteele C."/>
            <person name="Vares D."/>
            <person name="Vear F."/>
            <person name="Vautrin S."/>
            <person name="Crespi M."/>
            <person name="Mangin B."/>
            <person name="Burke J.M."/>
            <person name="Salse J."/>
            <person name="Munos S."/>
            <person name="Vincourt P."/>
            <person name="Rieseberg L.H."/>
            <person name="Langlade N.B."/>
        </authorList>
    </citation>
    <scope>NUCLEOTIDE SEQUENCE</scope>
    <source>
        <tissue evidence="1">Leaves</tissue>
    </source>
</reference>
<proteinExistence type="predicted"/>
<sequence>MHHRRVLNRKTYSKLPFRRRFDHPLPPTQNPHSHMVCDFIFKMKSIPTKVETCFFIAISIIIGFKSGTGISDNKP</sequence>
<organism evidence="1 2">
    <name type="scientific">Helianthus annuus</name>
    <name type="common">Common sunflower</name>
    <dbReference type="NCBI Taxonomy" id="4232"/>
    <lineage>
        <taxon>Eukaryota</taxon>
        <taxon>Viridiplantae</taxon>
        <taxon>Streptophyta</taxon>
        <taxon>Embryophyta</taxon>
        <taxon>Tracheophyta</taxon>
        <taxon>Spermatophyta</taxon>
        <taxon>Magnoliopsida</taxon>
        <taxon>eudicotyledons</taxon>
        <taxon>Gunneridae</taxon>
        <taxon>Pentapetalae</taxon>
        <taxon>asterids</taxon>
        <taxon>campanulids</taxon>
        <taxon>Asterales</taxon>
        <taxon>Asteraceae</taxon>
        <taxon>Asteroideae</taxon>
        <taxon>Heliantheae alliance</taxon>
        <taxon>Heliantheae</taxon>
        <taxon>Helianthus</taxon>
    </lineage>
</organism>
<accession>A0A9K3DQG2</accession>
<dbReference type="AlphaFoldDB" id="A0A9K3DQG2"/>
<name>A0A9K3DQG2_HELAN</name>
<evidence type="ECO:0000313" key="2">
    <source>
        <dbReference type="Proteomes" id="UP000215914"/>
    </source>
</evidence>
<evidence type="ECO:0000313" key="1">
    <source>
        <dbReference type="EMBL" id="KAF5758346.1"/>
    </source>
</evidence>
<reference evidence="1" key="2">
    <citation type="submission" date="2020-06" db="EMBL/GenBank/DDBJ databases">
        <title>Helianthus annuus Genome sequencing and assembly Release 2.</title>
        <authorList>
            <person name="Gouzy J."/>
            <person name="Langlade N."/>
            <person name="Munos S."/>
        </authorList>
    </citation>
    <scope>NUCLEOTIDE SEQUENCE</scope>
    <source>
        <tissue evidence="1">Leaves</tissue>
    </source>
</reference>
<gene>
    <name evidence="1" type="ORF">HanXRQr2_Chr16g0728181</name>
</gene>
<dbReference type="Gramene" id="mRNA:HanXRQr2_Chr16g0728181">
    <property type="protein sequence ID" value="mRNA:HanXRQr2_Chr16g0728181"/>
    <property type="gene ID" value="HanXRQr2_Chr16g0728181"/>
</dbReference>
<dbReference type="EMBL" id="MNCJ02000331">
    <property type="protein sequence ID" value="KAF5758346.1"/>
    <property type="molecule type" value="Genomic_DNA"/>
</dbReference>
<keyword evidence="2" id="KW-1185">Reference proteome</keyword>
<protein>
    <submittedName>
        <fullName evidence="1">Uncharacterized protein</fullName>
    </submittedName>
</protein>
<dbReference type="Proteomes" id="UP000215914">
    <property type="component" value="Unassembled WGS sequence"/>
</dbReference>